<dbReference type="PRINTS" id="PR00811">
    <property type="entry name" value="BCTERIALGSPD"/>
</dbReference>
<evidence type="ECO:0000313" key="13">
    <source>
        <dbReference type="Proteomes" id="UP000323300"/>
    </source>
</evidence>
<evidence type="ECO:0000259" key="9">
    <source>
        <dbReference type="Pfam" id="PF00263"/>
    </source>
</evidence>
<dbReference type="GO" id="GO:0009306">
    <property type="term" value="P:protein secretion"/>
    <property type="evidence" value="ECO:0007669"/>
    <property type="project" value="InterPro"/>
</dbReference>
<dbReference type="AlphaFoldDB" id="A0A1I4FKC0"/>
<feature type="domain" description="GspD-like N0" evidence="11">
    <location>
        <begin position="94"/>
        <end position="157"/>
    </location>
</feature>
<evidence type="ECO:0000256" key="4">
    <source>
        <dbReference type="ARBA" id="ARBA00023136"/>
    </source>
</evidence>
<accession>A0A1I4FKC0</accession>
<evidence type="ECO:0000256" key="3">
    <source>
        <dbReference type="ARBA" id="ARBA00022729"/>
    </source>
</evidence>
<evidence type="ECO:0000259" key="10">
    <source>
        <dbReference type="Pfam" id="PF03958"/>
    </source>
</evidence>
<comment type="subcellular location">
    <subcellularLocation>
        <location evidence="6">Cell outer membrane</location>
    </subcellularLocation>
    <subcellularLocation>
        <location evidence="1">Membrane</location>
    </subcellularLocation>
</comment>
<protein>
    <submittedName>
        <fullName evidence="12">General secretion pathway protein D</fullName>
    </submittedName>
</protein>
<dbReference type="InterPro" id="IPR049371">
    <property type="entry name" value="GspD-like_N0"/>
</dbReference>
<gene>
    <name evidence="12" type="ORF">SAMN04488498_1463</name>
</gene>
<dbReference type="GO" id="GO:0009279">
    <property type="term" value="C:cell outer membrane"/>
    <property type="evidence" value="ECO:0007669"/>
    <property type="project" value="UniProtKB-SubCell"/>
</dbReference>
<evidence type="ECO:0000256" key="7">
    <source>
        <dbReference type="SAM" id="MobiDB-lite"/>
    </source>
</evidence>
<feature type="domain" description="NolW-like" evidence="10">
    <location>
        <begin position="174"/>
        <end position="232"/>
    </location>
</feature>
<feature type="compositionally biased region" description="Basic residues" evidence="7">
    <location>
        <begin position="694"/>
        <end position="703"/>
    </location>
</feature>
<dbReference type="InterPro" id="IPR050810">
    <property type="entry name" value="Bact_Secretion_Sys_Channel"/>
</dbReference>
<comment type="similarity">
    <text evidence="5">Belongs to the bacterial secretin family.</text>
</comment>
<keyword evidence="6" id="KW-0813">Transport</keyword>
<dbReference type="Pfam" id="PF03958">
    <property type="entry name" value="Secretin_N"/>
    <property type="match status" value="2"/>
</dbReference>
<dbReference type="Pfam" id="PF21305">
    <property type="entry name" value="type_II_gspD_N0"/>
    <property type="match status" value="1"/>
</dbReference>
<sequence length="703" mass="73904">MAIIGRNTALLCLPCLLLPLGGCSGSGTAAERGVLLNSPSFVQSSSASVQETRGPQSRGFEVLGQRQAQPVAATVERKLPVVSDSRRVSLDYISADIRQVVQDIVGDVMSMPVIIDPGVGGKMTLNTARQVPASEVPRLLDKALALHGYGLAAGDHGVRVGRLADLAGGIQSNVQVIPVRYVDPAEVIGVIRPNLEEGVRLTPAPGGRGIVVSGPPGSVSSVRGLVGLFDTDAMLHKSFALYTLSQASPADVERELSLLFTRNGQGRGPVQFAALERLNGILVVAEDPAALKQIRQAIVKLDTASEATAYIHVRPLLYRRASEAAQVLAQTFGAEAPSAVARAQPAGTFGNLSVGSGASNPSSLPVNVPGLPAEVPDAAASRTHPADETVMSANRLGLSAPVRIQADPGQNALVILAAPHDYKIVEAAIRQLDVKPRQVLIQAIVAEVRLSNGLRYGVDYLLSTKGLGAVPNGLSYVFPDTDVNIVLHGLSGLGDVKVVSAPRILAVDNQTATIQVGDQVPILVRSSQSVVSENSPIVSDVELRDTGVILAVTPRIGAGGSVTLDTFQEVSTGNRNTLTNVQSPVISVRRLQSTVSTRSGDTIAIGGLMQDSTNRANSGIPVLKDIPLLGGLFRSTEYAKERTELLILLNPRVVDSDADARALTEELREKFESLAPDLGRRLTPSAQPQPRPSLPRRQRIGSS</sequence>
<evidence type="ECO:0000313" key="12">
    <source>
        <dbReference type="EMBL" id="SFL16901.1"/>
    </source>
</evidence>
<evidence type="ECO:0000256" key="5">
    <source>
        <dbReference type="RuleBase" id="RU004003"/>
    </source>
</evidence>
<feature type="region of interest" description="Disordered" evidence="7">
    <location>
        <begin position="674"/>
        <end position="703"/>
    </location>
</feature>
<dbReference type="InterPro" id="IPR038591">
    <property type="entry name" value="NolW-like_sf"/>
</dbReference>
<dbReference type="GO" id="GO:0015627">
    <property type="term" value="C:type II protein secretion system complex"/>
    <property type="evidence" value="ECO:0007669"/>
    <property type="project" value="TreeGrafter"/>
</dbReference>
<keyword evidence="4" id="KW-0472">Membrane</keyword>
<reference evidence="12 13" key="1">
    <citation type="submission" date="2016-10" db="EMBL/GenBank/DDBJ databases">
        <authorList>
            <person name="Varghese N."/>
            <person name="Submissions S."/>
        </authorList>
    </citation>
    <scope>NUCLEOTIDE SEQUENCE [LARGE SCALE GENOMIC DNA]</scope>
    <source>
        <strain evidence="12 13">DSM 21822</strain>
    </source>
</reference>
<organism evidence="12 13">
    <name type="scientific">Neomesorhizobium albiziae</name>
    <dbReference type="NCBI Taxonomy" id="335020"/>
    <lineage>
        <taxon>Bacteria</taxon>
        <taxon>Pseudomonadati</taxon>
        <taxon>Pseudomonadota</taxon>
        <taxon>Alphaproteobacteria</taxon>
        <taxon>Hyphomicrobiales</taxon>
        <taxon>Phyllobacteriaceae</taxon>
        <taxon>Neomesorhizobium</taxon>
    </lineage>
</organism>
<proteinExistence type="inferred from homology"/>
<dbReference type="Gene3D" id="3.30.1370.120">
    <property type="match status" value="3"/>
</dbReference>
<dbReference type="InterPro" id="IPR004846">
    <property type="entry name" value="T2SS/T3SS_dom"/>
</dbReference>
<dbReference type="OrthoDB" id="9775455at2"/>
<dbReference type="Pfam" id="PF00263">
    <property type="entry name" value="Secretin"/>
    <property type="match status" value="1"/>
</dbReference>
<name>A0A1I4FKC0_9HYPH</name>
<keyword evidence="2" id="KW-0812">Transmembrane</keyword>
<dbReference type="PANTHER" id="PTHR30332:SF25">
    <property type="entry name" value="SECRETIN XPSD"/>
    <property type="match status" value="1"/>
</dbReference>
<evidence type="ECO:0000256" key="1">
    <source>
        <dbReference type="ARBA" id="ARBA00004370"/>
    </source>
</evidence>
<evidence type="ECO:0000256" key="6">
    <source>
        <dbReference type="RuleBase" id="RU004004"/>
    </source>
</evidence>
<keyword evidence="13" id="KW-1185">Reference proteome</keyword>
<evidence type="ECO:0000256" key="2">
    <source>
        <dbReference type="ARBA" id="ARBA00022692"/>
    </source>
</evidence>
<dbReference type="Proteomes" id="UP000323300">
    <property type="component" value="Unassembled WGS sequence"/>
</dbReference>
<feature type="domain" description="Type II/III secretion system secretin-like" evidence="9">
    <location>
        <begin position="494"/>
        <end position="655"/>
    </location>
</feature>
<dbReference type="PANTHER" id="PTHR30332">
    <property type="entry name" value="PROBABLE GENERAL SECRETION PATHWAY PROTEIN D"/>
    <property type="match status" value="1"/>
</dbReference>
<feature type="chain" id="PRO_5009302745" evidence="8">
    <location>
        <begin position="30"/>
        <end position="703"/>
    </location>
</feature>
<feature type="signal peptide" evidence="8">
    <location>
        <begin position="1"/>
        <end position="29"/>
    </location>
</feature>
<dbReference type="InterPro" id="IPR001775">
    <property type="entry name" value="GspD/PilQ"/>
</dbReference>
<evidence type="ECO:0000259" key="11">
    <source>
        <dbReference type="Pfam" id="PF21305"/>
    </source>
</evidence>
<dbReference type="InterPro" id="IPR005644">
    <property type="entry name" value="NolW-like"/>
</dbReference>
<evidence type="ECO:0000256" key="8">
    <source>
        <dbReference type="SAM" id="SignalP"/>
    </source>
</evidence>
<feature type="domain" description="NolW-like" evidence="10">
    <location>
        <begin position="313"/>
        <end position="438"/>
    </location>
</feature>
<keyword evidence="3 8" id="KW-0732">Signal</keyword>
<dbReference type="EMBL" id="FOSL01000046">
    <property type="protein sequence ID" value="SFL16901.1"/>
    <property type="molecule type" value="Genomic_DNA"/>
</dbReference>